<accession>A0A0D5MAI4</accession>
<dbReference type="Gene3D" id="2.60.40.10">
    <property type="entry name" value="Immunoglobulins"/>
    <property type="match status" value="1"/>
</dbReference>
<geneLocation type="plasmid" evidence="2">
    <name>pEfm12493</name>
</geneLocation>
<sequence>MALNALPFMWKLAQGIIVSTIISQWTPQDNFVSATDEEGKDLPFSTFTPQNNVDLSTPGTYWVQFNYDDLVVKADVTVIPATLEFVVPDTMDFQEAAISGQKQYVPRVDPDWTITVNNTLHTDWKVTAQATPMVGAGGTTYKDALVYKDNTSETSLVATTVIATGDPSQETTEMKWSKDQGILFAVDPTVMKKDSYQGTIEWTLEQAP</sequence>
<feature type="domain" description="Ig-like" evidence="1">
    <location>
        <begin position="24"/>
        <end position="78"/>
    </location>
</feature>
<reference evidence="2" key="1">
    <citation type="journal article" date="2015" name="J. Antimicrob. Chemother.">
        <title>Vancomycin-resistant Enterococcus faecium harbouring vanN in Canada: a case and complete sequence of pEfm12493 harbouring the vanN operon.</title>
        <authorList>
            <person name="Boyd D.A."/>
            <person name="Levesque S."/>
            <person name="Picard A.C."/>
            <person name="Golding G.R."/>
        </authorList>
    </citation>
    <scope>NUCLEOTIDE SEQUENCE</scope>
    <source>
        <strain evidence="2">N12-493</strain>
        <plasmid evidence="2">pEfm12493</plasmid>
    </source>
</reference>
<protein>
    <recommendedName>
        <fullName evidence="1">Ig-like domain-containing protein</fullName>
    </recommendedName>
</protein>
<proteinExistence type="predicted"/>
<dbReference type="InterPro" id="IPR013783">
    <property type="entry name" value="Ig-like_fold"/>
</dbReference>
<dbReference type="EMBL" id="KP342511">
    <property type="protein sequence ID" value="AJY53488.1"/>
    <property type="molecule type" value="Genomic_DNA"/>
</dbReference>
<organism evidence="2">
    <name type="scientific">Enterococcus faecium</name>
    <name type="common">Streptococcus faecium</name>
    <dbReference type="NCBI Taxonomy" id="1352"/>
    <lineage>
        <taxon>Bacteria</taxon>
        <taxon>Bacillati</taxon>
        <taxon>Bacillota</taxon>
        <taxon>Bacilli</taxon>
        <taxon>Lactobacillales</taxon>
        <taxon>Enterococcaceae</taxon>
        <taxon>Enterococcus</taxon>
    </lineage>
</organism>
<evidence type="ECO:0000313" key="2">
    <source>
        <dbReference type="EMBL" id="AJY53488.1"/>
    </source>
</evidence>
<dbReference type="AlphaFoldDB" id="A0A0D5MAI4"/>
<keyword evidence="2" id="KW-0614">Plasmid</keyword>
<name>A0A0D5MAI4_ENTFC</name>
<gene>
    <name evidence="2" type="ORF">pEfm12493_004</name>
</gene>
<dbReference type="Pfam" id="PF07523">
    <property type="entry name" value="Big_3"/>
    <property type="match status" value="1"/>
</dbReference>
<dbReference type="InterPro" id="IPR022038">
    <property type="entry name" value="Ig-like_bact"/>
</dbReference>
<evidence type="ECO:0000259" key="1">
    <source>
        <dbReference type="Pfam" id="PF07523"/>
    </source>
</evidence>